<sequence>AISSILSAPPEIPSNIRSLSLGSSNKSCLTSPPSSVGSIVLRFYFHTNYSFRLSPAACGAPPYFWWLAHVPSVLEASGPAR</sequence>
<name>A0A2C6KL96_9APIC</name>
<dbReference type="RefSeq" id="XP_067918888.1">
    <property type="nucleotide sequence ID" value="XM_068069136.1"/>
</dbReference>
<evidence type="ECO:0000313" key="2">
    <source>
        <dbReference type="Proteomes" id="UP000221165"/>
    </source>
</evidence>
<comment type="caution">
    <text evidence="1">The sequence shown here is derived from an EMBL/GenBank/DDBJ whole genome shotgun (WGS) entry which is preliminary data.</text>
</comment>
<proteinExistence type="predicted"/>
<accession>A0A2C6KL96</accession>
<feature type="non-terminal residue" evidence="1">
    <location>
        <position position="81"/>
    </location>
</feature>
<gene>
    <name evidence="1" type="ORF">CSUI_009017</name>
</gene>
<keyword evidence="2" id="KW-1185">Reference proteome</keyword>
<dbReference type="VEuPathDB" id="ToxoDB:CSUI_009017"/>
<dbReference type="AlphaFoldDB" id="A0A2C6KL96"/>
<dbReference type="Proteomes" id="UP000221165">
    <property type="component" value="Unassembled WGS sequence"/>
</dbReference>
<dbReference type="GeneID" id="94432347"/>
<reference evidence="1 2" key="1">
    <citation type="journal article" date="2017" name="Int. J. Parasitol.">
        <title>The genome of the protozoan parasite Cystoisospora suis and a reverse vaccinology approach to identify vaccine candidates.</title>
        <authorList>
            <person name="Palmieri N."/>
            <person name="Shrestha A."/>
            <person name="Ruttkowski B."/>
            <person name="Beck T."/>
            <person name="Vogl C."/>
            <person name="Tomley F."/>
            <person name="Blake D.P."/>
            <person name="Joachim A."/>
        </authorList>
    </citation>
    <scope>NUCLEOTIDE SEQUENCE [LARGE SCALE GENOMIC DNA]</scope>
    <source>
        <strain evidence="1 2">Wien I</strain>
    </source>
</reference>
<feature type="non-terminal residue" evidence="1">
    <location>
        <position position="1"/>
    </location>
</feature>
<organism evidence="1 2">
    <name type="scientific">Cystoisospora suis</name>
    <dbReference type="NCBI Taxonomy" id="483139"/>
    <lineage>
        <taxon>Eukaryota</taxon>
        <taxon>Sar</taxon>
        <taxon>Alveolata</taxon>
        <taxon>Apicomplexa</taxon>
        <taxon>Conoidasida</taxon>
        <taxon>Coccidia</taxon>
        <taxon>Eucoccidiorida</taxon>
        <taxon>Eimeriorina</taxon>
        <taxon>Sarcocystidae</taxon>
        <taxon>Cystoisospora</taxon>
    </lineage>
</organism>
<evidence type="ECO:0000313" key="1">
    <source>
        <dbReference type="EMBL" id="PHJ17163.1"/>
    </source>
</evidence>
<protein>
    <submittedName>
        <fullName evidence="1">Uncharacterized protein</fullName>
    </submittedName>
</protein>
<dbReference type="EMBL" id="MIGC01005228">
    <property type="protein sequence ID" value="PHJ17163.1"/>
    <property type="molecule type" value="Genomic_DNA"/>
</dbReference>